<dbReference type="EMBL" id="CM034403">
    <property type="protein sequence ID" value="KAJ0174775.1"/>
    <property type="molecule type" value="Genomic_DNA"/>
</dbReference>
<keyword evidence="2" id="KW-1185">Reference proteome</keyword>
<gene>
    <name evidence="1" type="ORF">K1T71_009883</name>
</gene>
<evidence type="ECO:0000313" key="2">
    <source>
        <dbReference type="Proteomes" id="UP000824533"/>
    </source>
</evidence>
<evidence type="ECO:0000313" key="1">
    <source>
        <dbReference type="EMBL" id="KAJ0174775.1"/>
    </source>
</evidence>
<name>A0ACC1CTC2_9NEOP</name>
<sequence>MAACLPRIHRLYKDFDIEYNMKLLYYYAVILALCFGLNVSFTLKPEVYCGRSLADILTAVCAENSSEFVKRDTTSNHYESKTSRSRKRRGILDECCLKGCTILDIATYC</sequence>
<reference evidence="1 2" key="1">
    <citation type="journal article" date="2021" name="Front. Genet.">
        <title>Chromosome-Level Genome Assembly Reveals Significant Gene Expansion in the Toll and IMD Signaling Pathways of Dendrolimus kikuchii.</title>
        <authorList>
            <person name="Zhou J."/>
            <person name="Wu P."/>
            <person name="Xiong Z."/>
            <person name="Liu N."/>
            <person name="Zhao N."/>
            <person name="Ji M."/>
            <person name="Qiu Y."/>
            <person name="Yang B."/>
        </authorList>
    </citation>
    <scope>NUCLEOTIDE SEQUENCE [LARGE SCALE GENOMIC DNA]</scope>
    <source>
        <strain evidence="1">Ann1</strain>
    </source>
</reference>
<accession>A0ACC1CTC2</accession>
<protein>
    <submittedName>
        <fullName evidence="1">Uncharacterized protein</fullName>
    </submittedName>
</protein>
<comment type="caution">
    <text evidence="1">The sequence shown here is derived from an EMBL/GenBank/DDBJ whole genome shotgun (WGS) entry which is preliminary data.</text>
</comment>
<proteinExistence type="predicted"/>
<organism evidence="1 2">
    <name type="scientific">Dendrolimus kikuchii</name>
    <dbReference type="NCBI Taxonomy" id="765133"/>
    <lineage>
        <taxon>Eukaryota</taxon>
        <taxon>Metazoa</taxon>
        <taxon>Ecdysozoa</taxon>
        <taxon>Arthropoda</taxon>
        <taxon>Hexapoda</taxon>
        <taxon>Insecta</taxon>
        <taxon>Pterygota</taxon>
        <taxon>Neoptera</taxon>
        <taxon>Endopterygota</taxon>
        <taxon>Lepidoptera</taxon>
        <taxon>Glossata</taxon>
        <taxon>Ditrysia</taxon>
        <taxon>Bombycoidea</taxon>
        <taxon>Lasiocampidae</taxon>
        <taxon>Dendrolimus</taxon>
    </lineage>
</organism>
<dbReference type="Proteomes" id="UP000824533">
    <property type="component" value="Linkage Group LG17"/>
</dbReference>